<organism evidence="2 3">
    <name type="scientific">Papaver atlanticum</name>
    <dbReference type="NCBI Taxonomy" id="357466"/>
    <lineage>
        <taxon>Eukaryota</taxon>
        <taxon>Viridiplantae</taxon>
        <taxon>Streptophyta</taxon>
        <taxon>Embryophyta</taxon>
        <taxon>Tracheophyta</taxon>
        <taxon>Spermatophyta</taxon>
        <taxon>Magnoliopsida</taxon>
        <taxon>Ranunculales</taxon>
        <taxon>Papaveraceae</taxon>
        <taxon>Papaveroideae</taxon>
        <taxon>Papaver</taxon>
    </lineage>
</organism>
<accession>A0AAD4TA38</accession>
<evidence type="ECO:0000256" key="1">
    <source>
        <dbReference type="SAM" id="MobiDB-lite"/>
    </source>
</evidence>
<name>A0AAD4TA38_9MAGN</name>
<proteinExistence type="predicted"/>
<comment type="caution">
    <text evidence="2">The sequence shown here is derived from an EMBL/GenBank/DDBJ whole genome shotgun (WGS) entry which is preliminary data.</text>
</comment>
<gene>
    <name evidence="2" type="ORF">MKW98_021086</name>
</gene>
<evidence type="ECO:0000313" key="3">
    <source>
        <dbReference type="Proteomes" id="UP001202328"/>
    </source>
</evidence>
<reference evidence="2" key="1">
    <citation type="submission" date="2022-04" db="EMBL/GenBank/DDBJ databases">
        <title>A functionally conserved STORR gene fusion in Papaver species that diverged 16.8 million years ago.</title>
        <authorList>
            <person name="Catania T."/>
        </authorList>
    </citation>
    <scope>NUCLEOTIDE SEQUENCE</scope>
    <source>
        <strain evidence="2">S-188037</strain>
    </source>
</reference>
<dbReference type="EMBL" id="JAJJMB010004025">
    <property type="protein sequence ID" value="KAI3944628.1"/>
    <property type="molecule type" value="Genomic_DNA"/>
</dbReference>
<sequence>MHCEFEVSSNSNDDDDVKIIPKAAKVKRETFLSRFRRPPYTMGGRNQKKPRKKVESKESVIMINVKTQITDWQNEKDRNDLFCSLDQSKIHGELYNDNGRSLVNCGDLSRLLDPSGWLGDEVINKTLYLLHKSK</sequence>
<protein>
    <submittedName>
        <fullName evidence="2">Uncharacterized protein</fullName>
    </submittedName>
</protein>
<evidence type="ECO:0000313" key="2">
    <source>
        <dbReference type="EMBL" id="KAI3944628.1"/>
    </source>
</evidence>
<keyword evidence="3" id="KW-1185">Reference proteome</keyword>
<dbReference type="Proteomes" id="UP001202328">
    <property type="component" value="Unassembled WGS sequence"/>
</dbReference>
<dbReference type="AlphaFoldDB" id="A0AAD4TA38"/>
<feature type="region of interest" description="Disordered" evidence="1">
    <location>
        <begin position="37"/>
        <end position="57"/>
    </location>
</feature>